<name>A0A9D1LRV7_9FIRM</name>
<evidence type="ECO:0000256" key="3">
    <source>
        <dbReference type="PROSITE-ProRule" id="PRU00169"/>
    </source>
</evidence>
<dbReference type="InterPro" id="IPR001789">
    <property type="entry name" value="Sig_transdc_resp-reg_receiver"/>
</dbReference>
<evidence type="ECO:0000313" key="7">
    <source>
        <dbReference type="Proteomes" id="UP000824123"/>
    </source>
</evidence>
<proteinExistence type="predicted"/>
<comment type="function">
    <text evidence="2">May play the central regulatory role in sporulation. It may be an element of the effector pathway responsible for the activation of sporulation genes in response to nutritional stress. Spo0A may act in concert with spo0H (a sigma factor) to control the expression of some genes that are critical to the sporulation process.</text>
</comment>
<dbReference type="Pfam" id="PF00072">
    <property type="entry name" value="Response_reg"/>
    <property type="match status" value="1"/>
</dbReference>
<keyword evidence="3" id="KW-0597">Phosphoprotein</keyword>
<feature type="domain" description="HTH LytTR-type" evidence="5">
    <location>
        <begin position="146"/>
        <end position="237"/>
    </location>
</feature>
<dbReference type="Gene3D" id="2.40.50.1020">
    <property type="entry name" value="LytTr DNA-binding domain"/>
    <property type="match status" value="1"/>
</dbReference>
<dbReference type="Gene3D" id="3.40.50.2300">
    <property type="match status" value="1"/>
</dbReference>
<evidence type="ECO:0000259" key="4">
    <source>
        <dbReference type="PROSITE" id="PS50110"/>
    </source>
</evidence>
<reference evidence="6" key="2">
    <citation type="journal article" date="2021" name="PeerJ">
        <title>Extensive microbial diversity within the chicken gut microbiome revealed by metagenomics and culture.</title>
        <authorList>
            <person name="Gilroy R."/>
            <person name="Ravi A."/>
            <person name="Getino M."/>
            <person name="Pursley I."/>
            <person name="Horton D.L."/>
            <person name="Alikhan N.F."/>
            <person name="Baker D."/>
            <person name="Gharbi K."/>
            <person name="Hall N."/>
            <person name="Watson M."/>
            <person name="Adriaenssens E.M."/>
            <person name="Foster-Nyarko E."/>
            <person name="Jarju S."/>
            <person name="Secka A."/>
            <person name="Antonio M."/>
            <person name="Oren A."/>
            <person name="Chaudhuri R.R."/>
            <person name="La Ragione R."/>
            <person name="Hildebrand F."/>
            <person name="Pallen M.J."/>
        </authorList>
    </citation>
    <scope>NUCLEOTIDE SEQUENCE</scope>
    <source>
        <strain evidence="6">ChiSxjej2B14-8506</strain>
    </source>
</reference>
<dbReference type="PROSITE" id="PS50110">
    <property type="entry name" value="RESPONSE_REGULATORY"/>
    <property type="match status" value="1"/>
</dbReference>
<dbReference type="InterPro" id="IPR007492">
    <property type="entry name" value="LytTR_DNA-bd_dom"/>
</dbReference>
<organism evidence="6 7">
    <name type="scientific">Candidatus Fimadaptatus faecigallinarum</name>
    <dbReference type="NCBI Taxonomy" id="2840814"/>
    <lineage>
        <taxon>Bacteria</taxon>
        <taxon>Bacillati</taxon>
        <taxon>Bacillota</taxon>
        <taxon>Clostridia</taxon>
        <taxon>Eubacteriales</taxon>
        <taxon>Candidatus Fimadaptatus</taxon>
    </lineage>
</organism>
<feature type="domain" description="Response regulatory" evidence="4">
    <location>
        <begin position="7"/>
        <end position="121"/>
    </location>
</feature>
<dbReference type="Pfam" id="PF04397">
    <property type="entry name" value="LytTR"/>
    <property type="match status" value="1"/>
</dbReference>
<dbReference type="PANTHER" id="PTHR37299">
    <property type="entry name" value="TRANSCRIPTIONAL REGULATOR-RELATED"/>
    <property type="match status" value="1"/>
</dbReference>
<accession>A0A9D1LRV7</accession>
<evidence type="ECO:0000256" key="1">
    <source>
        <dbReference type="ARBA" id="ARBA00018672"/>
    </source>
</evidence>
<dbReference type="PROSITE" id="PS50930">
    <property type="entry name" value="HTH_LYTTR"/>
    <property type="match status" value="1"/>
</dbReference>
<dbReference type="InterPro" id="IPR046947">
    <property type="entry name" value="LytR-like"/>
</dbReference>
<evidence type="ECO:0000256" key="2">
    <source>
        <dbReference type="ARBA" id="ARBA00024867"/>
    </source>
</evidence>
<gene>
    <name evidence="6" type="ORF">IAC59_06560</name>
</gene>
<dbReference type="SUPFAM" id="SSF52172">
    <property type="entry name" value="CheY-like"/>
    <property type="match status" value="1"/>
</dbReference>
<dbReference type="InterPro" id="IPR011006">
    <property type="entry name" value="CheY-like_superfamily"/>
</dbReference>
<evidence type="ECO:0000313" key="6">
    <source>
        <dbReference type="EMBL" id="HIU46904.1"/>
    </source>
</evidence>
<feature type="modified residue" description="4-aspartylphosphate" evidence="3">
    <location>
        <position position="58"/>
    </location>
</feature>
<dbReference type="SMART" id="SM00448">
    <property type="entry name" value="REC"/>
    <property type="match status" value="1"/>
</dbReference>
<sequence length="251" mass="28851">MGEDLIRVAIVDDDAGMRLVMRKIIERQPGYELVGEFADGRELLDALDELEPEVCVLDVEMPGMTGVECARVIQDTNPMTVLIFATAHEEYMGDAFAVYAFDYLLKPFKVERVVKTLERVRQLLRHGARGEPALTAPAPRARTGRIMLKHRDGVSFMNLDDILLVQREQRATVIYTRDGGRYVTGDTLSELEERLDPALFFRCHKSYIVNLNHIEDITPYGRWTYIIRLKGIEQDALITHEKFEELERMYS</sequence>
<dbReference type="GO" id="GO:0000156">
    <property type="term" value="F:phosphorelay response regulator activity"/>
    <property type="evidence" value="ECO:0007669"/>
    <property type="project" value="InterPro"/>
</dbReference>
<protein>
    <recommendedName>
        <fullName evidence="1">Stage 0 sporulation protein A homolog</fullName>
    </recommendedName>
</protein>
<dbReference type="PANTHER" id="PTHR37299:SF1">
    <property type="entry name" value="STAGE 0 SPORULATION PROTEIN A HOMOLOG"/>
    <property type="match status" value="1"/>
</dbReference>
<dbReference type="AlphaFoldDB" id="A0A9D1LRV7"/>
<dbReference type="EMBL" id="DVNK01000039">
    <property type="protein sequence ID" value="HIU46904.1"/>
    <property type="molecule type" value="Genomic_DNA"/>
</dbReference>
<evidence type="ECO:0000259" key="5">
    <source>
        <dbReference type="PROSITE" id="PS50930"/>
    </source>
</evidence>
<reference evidence="6" key="1">
    <citation type="submission" date="2020-10" db="EMBL/GenBank/DDBJ databases">
        <authorList>
            <person name="Gilroy R."/>
        </authorList>
    </citation>
    <scope>NUCLEOTIDE SEQUENCE</scope>
    <source>
        <strain evidence="6">ChiSxjej2B14-8506</strain>
    </source>
</reference>
<dbReference type="SMART" id="SM00850">
    <property type="entry name" value="LytTR"/>
    <property type="match status" value="1"/>
</dbReference>
<comment type="caution">
    <text evidence="6">The sequence shown here is derived from an EMBL/GenBank/DDBJ whole genome shotgun (WGS) entry which is preliminary data.</text>
</comment>
<dbReference type="GO" id="GO:0003677">
    <property type="term" value="F:DNA binding"/>
    <property type="evidence" value="ECO:0007669"/>
    <property type="project" value="InterPro"/>
</dbReference>
<dbReference type="Proteomes" id="UP000824123">
    <property type="component" value="Unassembled WGS sequence"/>
</dbReference>